<keyword evidence="4" id="KW-1015">Disulfide bond</keyword>
<evidence type="ECO:0000313" key="8">
    <source>
        <dbReference type="EMBL" id="KAA8651856.1"/>
    </source>
</evidence>
<evidence type="ECO:0000256" key="5">
    <source>
        <dbReference type="SAM" id="MobiDB-lite"/>
    </source>
</evidence>
<comment type="subcellular location">
    <subcellularLocation>
        <location evidence="2">Secreted</location>
    </subcellularLocation>
</comment>
<dbReference type="EMBL" id="SOSA01000215">
    <property type="protein sequence ID" value="THC94305.1"/>
    <property type="molecule type" value="Genomic_DNA"/>
</dbReference>
<dbReference type="VEuPathDB" id="FungiDB:EYZ11_006211"/>
<feature type="compositionally biased region" description="Low complexity" evidence="5">
    <location>
        <begin position="301"/>
        <end position="334"/>
    </location>
</feature>
<gene>
    <name evidence="8" type="ORF">ATNIH1004_000754</name>
    <name evidence="9" type="ORF">EYZ11_006211</name>
</gene>
<name>A0A4S3JGK7_9EURO</name>
<dbReference type="CDD" id="cd21175">
    <property type="entry name" value="LPMO_AA9"/>
    <property type="match status" value="1"/>
</dbReference>
<evidence type="ECO:0000313" key="11">
    <source>
        <dbReference type="Proteomes" id="UP000324241"/>
    </source>
</evidence>
<evidence type="ECO:0000259" key="7">
    <source>
        <dbReference type="Pfam" id="PF03443"/>
    </source>
</evidence>
<feature type="region of interest" description="Disordered" evidence="5">
    <location>
        <begin position="301"/>
        <end position="335"/>
    </location>
</feature>
<comment type="cofactor">
    <cofactor evidence="1">
        <name>Cu(2+)</name>
        <dbReference type="ChEBI" id="CHEBI:29036"/>
    </cofactor>
</comment>
<dbReference type="InterPro" id="IPR049892">
    <property type="entry name" value="AA9"/>
</dbReference>
<evidence type="ECO:0000256" key="1">
    <source>
        <dbReference type="ARBA" id="ARBA00001973"/>
    </source>
</evidence>
<dbReference type="AlphaFoldDB" id="A0A4S3JGK7"/>
<dbReference type="Proteomes" id="UP000308092">
    <property type="component" value="Unassembled WGS sequence"/>
</dbReference>
<keyword evidence="10" id="KW-1185">Reference proteome</keyword>
<feature type="signal peptide" evidence="6">
    <location>
        <begin position="1"/>
        <end position="25"/>
    </location>
</feature>
<evidence type="ECO:0000256" key="4">
    <source>
        <dbReference type="ARBA" id="ARBA00023157"/>
    </source>
</evidence>
<dbReference type="GeneID" id="54323456"/>
<evidence type="ECO:0000256" key="2">
    <source>
        <dbReference type="ARBA" id="ARBA00004613"/>
    </source>
</evidence>
<dbReference type="GO" id="GO:0005576">
    <property type="term" value="C:extracellular region"/>
    <property type="evidence" value="ECO:0007669"/>
    <property type="project" value="UniProtKB-SubCell"/>
</dbReference>
<feature type="domain" description="Auxiliary Activity family 9 catalytic" evidence="7">
    <location>
        <begin position="20"/>
        <end position="236"/>
    </location>
</feature>
<dbReference type="EMBL" id="QUQM01000002">
    <property type="protein sequence ID" value="KAA8651856.1"/>
    <property type="molecule type" value="Genomic_DNA"/>
</dbReference>
<evidence type="ECO:0000313" key="10">
    <source>
        <dbReference type="Proteomes" id="UP000308092"/>
    </source>
</evidence>
<proteinExistence type="predicted"/>
<dbReference type="Proteomes" id="UP000324241">
    <property type="component" value="Unassembled WGS sequence"/>
</dbReference>
<dbReference type="STRING" id="1220188.A0A4S3JGK7"/>
<dbReference type="RefSeq" id="XP_033431217.1">
    <property type="nucleotide sequence ID" value="XM_033565460.1"/>
</dbReference>
<evidence type="ECO:0000313" key="9">
    <source>
        <dbReference type="EMBL" id="THC94305.1"/>
    </source>
</evidence>
<dbReference type="Pfam" id="PF03443">
    <property type="entry name" value="AA9"/>
    <property type="match status" value="1"/>
</dbReference>
<comment type="caution">
    <text evidence="9">The sequence shown here is derived from an EMBL/GenBank/DDBJ whole genome shotgun (WGS) entry which is preliminary data.</text>
</comment>
<dbReference type="Gene3D" id="2.70.50.70">
    <property type="match status" value="1"/>
</dbReference>
<reference evidence="8 11" key="2">
    <citation type="submission" date="2019-08" db="EMBL/GenBank/DDBJ databases">
        <title>The genome sequence of a newly discovered highly antifungal drug resistant Aspergillus species, Aspergillus tanneri NIH 1004.</title>
        <authorList>
            <person name="Mounaud S."/>
            <person name="Singh I."/>
            <person name="Joardar V."/>
            <person name="Pakala S."/>
            <person name="Pakala S."/>
            <person name="Venepally P."/>
            <person name="Chung J.K."/>
            <person name="Losada L."/>
            <person name="Nierman W.C."/>
        </authorList>
    </citation>
    <scope>NUCLEOTIDE SEQUENCE [LARGE SCALE GENOMIC DNA]</scope>
    <source>
        <strain evidence="8 11">NIH1004</strain>
    </source>
</reference>
<dbReference type="PANTHER" id="PTHR33353:SF34">
    <property type="entry name" value="ENDO-BETA-1,4-GLUCANASE D"/>
    <property type="match status" value="1"/>
</dbReference>
<reference evidence="9 10" key="1">
    <citation type="submission" date="2019-03" db="EMBL/GenBank/DDBJ databases">
        <title>The genome sequence of a newly discovered highly antifungal drug resistant Aspergillus species, Aspergillus tanneri NIH 1004.</title>
        <authorList>
            <person name="Mounaud S."/>
            <person name="Singh I."/>
            <person name="Joardar V."/>
            <person name="Pakala S."/>
            <person name="Pakala S."/>
            <person name="Venepally P."/>
            <person name="Hoover J."/>
            <person name="Nierman W."/>
            <person name="Chung J."/>
            <person name="Losada L."/>
        </authorList>
    </citation>
    <scope>NUCLEOTIDE SEQUENCE [LARGE SCALE GENOMIC DNA]</scope>
    <source>
        <strain evidence="9 10">NIH1004</strain>
    </source>
</reference>
<dbReference type="InterPro" id="IPR005103">
    <property type="entry name" value="AA9_LPMO"/>
</dbReference>
<sequence length="370" mass="38378">MSIAKLAGVFLGSAALVAGHGYVSGAVVDGKYYGGYIVTSYAYSDNPPDTIGWSTEAKDLGFVDGSSYSDPDIICHKSAKPGAISAEIPAGGKIELQWTEWPESHHGPVLTYLANCNGDCSSVDKSSLEFFKIDEKGLVDGSKAPGTWASDQLIKSNNSWTVTIPSNIASGNYVLRHEIIGLHSAGNKDGAQNYPQCFNLKVTGGGSDKPKGTLGTKLYNDTDPGILVSIYQNLDSYEIPGPALYSGSSSGPGPISASSIAVLSYTPAPSSTKAASSVQTSTTTGYQASTTVASATITGSPVQQSSTASAPPAPVLSSDSSSDSSSAPAPTGGSWTEYFNSLSPKQFLNLLSETVSWLVTKKKHARDFSA</sequence>
<keyword evidence="6" id="KW-0732">Signal</keyword>
<organism evidence="9 10">
    <name type="scientific">Aspergillus tanneri</name>
    <dbReference type="NCBI Taxonomy" id="1220188"/>
    <lineage>
        <taxon>Eukaryota</taxon>
        <taxon>Fungi</taxon>
        <taxon>Dikarya</taxon>
        <taxon>Ascomycota</taxon>
        <taxon>Pezizomycotina</taxon>
        <taxon>Eurotiomycetes</taxon>
        <taxon>Eurotiomycetidae</taxon>
        <taxon>Eurotiales</taxon>
        <taxon>Aspergillaceae</taxon>
        <taxon>Aspergillus</taxon>
        <taxon>Aspergillus subgen. Circumdati</taxon>
    </lineage>
</organism>
<evidence type="ECO:0000256" key="3">
    <source>
        <dbReference type="ARBA" id="ARBA00022525"/>
    </source>
</evidence>
<dbReference type="OrthoDB" id="4849160at2759"/>
<accession>A0A4S3JGK7</accession>
<protein>
    <recommendedName>
        <fullName evidence="7">Auxiliary Activity family 9 catalytic domain-containing protein</fullName>
    </recommendedName>
</protein>
<keyword evidence="3" id="KW-0964">Secreted</keyword>
<dbReference type="PANTHER" id="PTHR33353">
    <property type="entry name" value="PUTATIVE (AFU_ORTHOLOGUE AFUA_1G12560)-RELATED"/>
    <property type="match status" value="1"/>
</dbReference>
<evidence type="ECO:0000256" key="6">
    <source>
        <dbReference type="SAM" id="SignalP"/>
    </source>
</evidence>
<feature type="chain" id="PRO_5033448574" description="Auxiliary Activity family 9 catalytic domain-containing protein" evidence="6">
    <location>
        <begin position="26"/>
        <end position="370"/>
    </location>
</feature>